<keyword evidence="2" id="KW-0812">Transmembrane</keyword>
<feature type="transmembrane region" description="Helical" evidence="2">
    <location>
        <begin position="12"/>
        <end position="34"/>
    </location>
</feature>
<comment type="caution">
    <text evidence="3">The sequence shown here is derived from an EMBL/GenBank/DDBJ whole genome shotgun (WGS) entry which is preliminary data.</text>
</comment>
<feature type="transmembrane region" description="Helical" evidence="2">
    <location>
        <begin position="222"/>
        <end position="243"/>
    </location>
</feature>
<feature type="transmembrane region" description="Helical" evidence="2">
    <location>
        <begin position="108"/>
        <end position="126"/>
    </location>
</feature>
<dbReference type="NCBIfam" id="NF037959">
    <property type="entry name" value="MFS_SpdSyn"/>
    <property type="match status" value="1"/>
</dbReference>
<keyword evidence="4" id="KW-1185">Reference proteome</keyword>
<name>A0ABU9YBL6_9SPHN</name>
<feature type="transmembrane region" description="Helical" evidence="2">
    <location>
        <begin position="46"/>
        <end position="66"/>
    </location>
</feature>
<keyword evidence="2" id="KW-0472">Membrane</keyword>
<dbReference type="PANTHER" id="PTHR43317:SF1">
    <property type="entry name" value="THERMOSPERMINE SYNTHASE ACAULIS5"/>
    <property type="match status" value="1"/>
</dbReference>
<dbReference type="Proteomes" id="UP001419910">
    <property type="component" value="Unassembled WGS sequence"/>
</dbReference>
<evidence type="ECO:0000313" key="3">
    <source>
        <dbReference type="EMBL" id="MEN2793185.1"/>
    </source>
</evidence>
<keyword evidence="2" id="KW-1133">Transmembrane helix</keyword>
<accession>A0ABU9YBL6</accession>
<feature type="transmembrane region" description="Helical" evidence="2">
    <location>
        <begin position="399"/>
        <end position="417"/>
    </location>
</feature>
<protein>
    <submittedName>
        <fullName evidence="3">Fused MFS/spermidine synthase</fullName>
    </submittedName>
</protein>
<feature type="transmembrane region" description="Helical" evidence="2">
    <location>
        <begin position="337"/>
        <end position="360"/>
    </location>
</feature>
<dbReference type="RefSeq" id="WP_343891481.1">
    <property type="nucleotide sequence ID" value="NZ_BAAAEH010000044.1"/>
</dbReference>
<dbReference type="Gene3D" id="3.40.50.150">
    <property type="entry name" value="Vaccinia Virus protein VP39"/>
    <property type="match status" value="1"/>
</dbReference>
<evidence type="ECO:0000256" key="2">
    <source>
        <dbReference type="SAM" id="Phobius"/>
    </source>
</evidence>
<proteinExistence type="predicted"/>
<evidence type="ECO:0000313" key="4">
    <source>
        <dbReference type="Proteomes" id="UP001419910"/>
    </source>
</evidence>
<feature type="transmembrane region" description="Helical" evidence="2">
    <location>
        <begin position="78"/>
        <end position="96"/>
    </location>
</feature>
<dbReference type="EMBL" id="JBDIME010000040">
    <property type="protein sequence ID" value="MEN2793185.1"/>
    <property type="molecule type" value="Genomic_DNA"/>
</dbReference>
<feature type="transmembrane region" description="Helical" evidence="2">
    <location>
        <begin position="147"/>
        <end position="168"/>
    </location>
</feature>
<gene>
    <name evidence="3" type="ORF">ABC974_26410</name>
</gene>
<sequence length="745" mass="79473">MATFAVPARFGRALFVVTILAGSFLLFLVQPMVARMALPRLGGAPAVWNSAMLVYQALLLGGYAYAHWLGKVTVRLQAAIHLAVLLIAGLWLPIGLMATQLPANAQPAIWVPWLLGASIGPLFFAISAQAPLLQRWFSVASKGRDPYALYAASNFGSFAGLIAYPLLVEPGLAIHGQSRLWTFGYILVALLVAVCAMTLPKMRMAIVAGPVADSPRPSWSRVGLWVLLALVPSGLMLATSTYITTDVVAMPLLWVLPLGLYLLSFTIAFAANRAPADMLTRIAPIVILLVGGVLVGGNQGKPYLNAGLALLLLFMAAVALHTAMYRLRPEPDRLTGFYLAMSVGGALGGVFAALIAPLVFDWTWEYPILILAAGALIPQNFLIEPISRLWAGTPQRARIITLGVAVVMAVLILAVLNRPSESVDSAGPLQALVFIVVVVIGVLVIGARTAFVVALAGALVAFGGYRSIELSLKPGARARSYFGIYTVFDTVLDKSTVRQIKHGTTVHGTELLGTTARERTPTAYYVPGSGVGQAMQAAPALFGDHARIGVVGLGAGTLACYAQPGQQWRFYEIDPAVVRIARDTGQFHFLGDCLPGATIEIGDARLNLAVEPTASLDLLTLDAFSSDAVPMHLMTREAFGTYGRVLAPHGLLMVHISNKFLDLEPVVSAAARAGGWYSAKLVYFPGAEVAAPRAVSFWVALSRDPAVLATLKARDSSWQPMAPYPGFTPWTDDYSTILPLVKAFR</sequence>
<reference evidence="3 4" key="1">
    <citation type="submission" date="2024-05" db="EMBL/GenBank/DDBJ databases">
        <authorList>
            <person name="Liu Q."/>
            <person name="Xin Y.-H."/>
        </authorList>
    </citation>
    <scope>NUCLEOTIDE SEQUENCE [LARGE SCALE GENOMIC DNA]</scope>
    <source>
        <strain evidence="3 4">CGMCC 1.10181</strain>
    </source>
</reference>
<feature type="transmembrane region" description="Helical" evidence="2">
    <location>
        <begin position="278"/>
        <end position="297"/>
    </location>
</feature>
<feature type="transmembrane region" description="Helical" evidence="2">
    <location>
        <begin position="429"/>
        <end position="462"/>
    </location>
</feature>
<organism evidence="3 4">
    <name type="scientific">Sphingomonas oligophenolica</name>
    <dbReference type="NCBI Taxonomy" id="301154"/>
    <lineage>
        <taxon>Bacteria</taxon>
        <taxon>Pseudomonadati</taxon>
        <taxon>Pseudomonadota</taxon>
        <taxon>Alphaproteobacteria</taxon>
        <taxon>Sphingomonadales</taxon>
        <taxon>Sphingomonadaceae</taxon>
        <taxon>Sphingomonas</taxon>
    </lineage>
</organism>
<evidence type="ECO:0000256" key="1">
    <source>
        <dbReference type="ARBA" id="ARBA00023115"/>
    </source>
</evidence>
<dbReference type="SUPFAM" id="SSF53335">
    <property type="entry name" value="S-adenosyl-L-methionine-dependent methyltransferases"/>
    <property type="match status" value="1"/>
</dbReference>
<dbReference type="InterPro" id="IPR029063">
    <property type="entry name" value="SAM-dependent_MTases_sf"/>
</dbReference>
<feature type="transmembrane region" description="Helical" evidence="2">
    <location>
        <begin position="180"/>
        <end position="199"/>
    </location>
</feature>
<keyword evidence="1" id="KW-0620">Polyamine biosynthesis</keyword>
<feature type="transmembrane region" description="Helical" evidence="2">
    <location>
        <begin position="366"/>
        <end position="387"/>
    </location>
</feature>
<feature type="transmembrane region" description="Helical" evidence="2">
    <location>
        <begin position="249"/>
        <end position="271"/>
    </location>
</feature>
<feature type="transmembrane region" description="Helical" evidence="2">
    <location>
        <begin position="303"/>
        <end position="325"/>
    </location>
</feature>
<dbReference type="PANTHER" id="PTHR43317">
    <property type="entry name" value="THERMOSPERMINE SYNTHASE ACAULIS5"/>
    <property type="match status" value="1"/>
</dbReference>